<feature type="domain" description="LysM" evidence="18">
    <location>
        <begin position="688"/>
        <end position="734"/>
    </location>
</feature>
<evidence type="ECO:0000256" key="14">
    <source>
        <dbReference type="PROSITE-ProRule" id="PRU00708"/>
    </source>
</evidence>
<dbReference type="InterPro" id="IPR036779">
    <property type="entry name" value="LysM_dom_sf"/>
</dbReference>
<dbReference type="GO" id="GO:0045087">
    <property type="term" value="P:innate immune response"/>
    <property type="evidence" value="ECO:0007669"/>
    <property type="project" value="InterPro"/>
</dbReference>
<dbReference type="InterPro" id="IPR011009">
    <property type="entry name" value="Kinase-like_dom_sf"/>
</dbReference>
<evidence type="ECO:0000256" key="13">
    <source>
        <dbReference type="ARBA" id="ARBA00023157"/>
    </source>
</evidence>
<dbReference type="InterPro" id="IPR044812">
    <property type="entry name" value="CERK1/LYK3-like"/>
</dbReference>
<dbReference type="GO" id="GO:0019199">
    <property type="term" value="F:transmembrane receptor protein kinase activity"/>
    <property type="evidence" value="ECO:0007669"/>
    <property type="project" value="InterPro"/>
</dbReference>
<keyword evidence="4" id="KW-0812">Transmembrane</keyword>
<dbReference type="NCBIfam" id="TIGR00756">
    <property type="entry name" value="PPR"/>
    <property type="match status" value="5"/>
</dbReference>
<dbReference type="FunFam" id="3.30.200.20:FF:000526">
    <property type="entry name" value="Kinase family protein"/>
    <property type="match status" value="1"/>
</dbReference>
<feature type="repeat" description="PPR" evidence="14">
    <location>
        <begin position="420"/>
        <end position="450"/>
    </location>
</feature>
<feature type="compositionally biased region" description="Basic and acidic residues" evidence="16">
    <location>
        <begin position="747"/>
        <end position="757"/>
    </location>
</feature>
<dbReference type="Pfam" id="PF13041">
    <property type="entry name" value="PPR_2"/>
    <property type="match status" value="1"/>
</dbReference>
<keyword evidence="13" id="KW-1015">Disulfide bond</keyword>
<feature type="region of interest" description="Disordered" evidence="16">
    <location>
        <begin position="15"/>
        <end position="65"/>
    </location>
</feature>
<evidence type="ECO:0000256" key="15">
    <source>
        <dbReference type="PROSITE-ProRule" id="PRU10141"/>
    </source>
</evidence>
<feature type="compositionally biased region" description="Pro residues" evidence="16">
    <location>
        <begin position="50"/>
        <end position="61"/>
    </location>
</feature>
<dbReference type="Gene3D" id="1.25.40.10">
    <property type="entry name" value="Tetratricopeptide repeat domain"/>
    <property type="match status" value="4"/>
</dbReference>
<protein>
    <recommendedName>
        <fullName evidence="20">LysM domain receptor-like kinase 3</fullName>
    </recommendedName>
</protein>
<evidence type="ECO:0000256" key="6">
    <source>
        <dbReference type="ARBA" id="ARBA00022737"/>
    </source>
</evidence>
<dbReference type="PANTHER" id="PTHR46204">
    <property type="entry name" value="CHITIN ELICITOR RECEPTOR KINASE 1-RELATED"/>
    <property type="match status" value="1"/>
</dbReference>
<evidence type="ECO:0000256" key="2">
    <source>
        <dbReference type="ARBA" id="ARBA00022475"/>
    </source>
</evidence>
<evidence type="ECO:0008006" key="20">
    <source>
        <dbReference type="Google" id="ProtNLM"/>
    </source>
</evidence>
<evidence type="ECO:0000313" key="19">
    <source>
        <dbReference type="EMBL" id="CAD1846742.1"/>
    </source>
</evidence>
<evidence type="ECO:0000259" key="17">
    <source>
        <dbReference type="PROSITE" id="PS50011"/>
    </source>
</evidence>
<evidence type="ECO:0000256" key="4">
    <source>
        <dbReference type="ARBA" id="ARBA00022692"/>
    </source>
</evidence>
<dbReference type="SUPFAM" id="SSF54106">
    <property type="entry name" value="LysM domain"/>
    <property type="match status" value="1"/>
</dbReference>
<dbReference type="InterPro" id="IPR011990">
    <property type="entry name" value="TPR-like_helical_dom_sf"/>
</dbReference>
<sequence length="1116" mass="122709">MEGWQDNLYSALPSVLFSLPPPNQATPRPSPPHLPPTPPPLSFSSTHLSPSPPPPPPPPLLRRPWRPPSARHLFDQIPHPTTLLYNSIIRAHASRRDFPSASRLFAQLRSSGAQKPDNFTFACVLRACSDNSDPIGIRTLHGVVVSSGLVADRVVSSALVSAYSKLGLVDHARNVFDEMVEPDLVLWNAMISGCGYVGFWQKGLELFCRMRENGEKPDGYSLVGLISCFSDSNSLRFGGAIHGICLKSGFDSNAHVRSALVGMYSKYGCTIESYQIFKSISQPDLVTWSALLTGLSQAGRHKESLTMFRYMSSSGTRPDHVLLASLLSACASVVALQHGKQIHGYALRKAIDSSIIVSCALVDVYAKCGLPELALKVFESMPRKNLVTYNTVLSCLGIHDFAYKAIELFEKMLGEGIRPDKATFSALLCACCHCGLLDEGSKLFARMRDDFGLEIHMEHYVYMVKLLSTVGKLKEAYDLIQAMPFLPDRGVWGALLWGCCVHGHADLGATVAEKLFLMDPSRSAYRVMLSNLYASKEMWWDAKNLREQMTVQVPSGNQYHARIFARPHLQLLPLRRATWALPLEIAAIYSANTSLIEVVNRSARGAVDFLVQVPCTCAAADDDTTIFFFHDTKYTVELNDTPENVTGTVFSGLAWDVGEPTNLTAGENITVQLVCGCLTVPTAPGLVISYAVQVGDTLGTIADLLNSNVELIRSVNPNSTANPEFLSPGTVLFVPTGVGAGSPPRSSTKDAEDPKKKLEKTFSARSMNVRSIAELESHYLRNKKTEDIDKALELDRPVVFSLEAVGEATANFDEKRKIGEGGYGSVYLGMLGLQEVAIKKMRANKSKEFFAELKVLCKVHHINVVELIGYAAGGDHLYLVYEYVQNGSLSEHLHDPLLKGHQPLSWSARIQIALDAARGIEYIHDHTKACYVHRDIKTSNILLDNGLRAKVADFGLAKLVERSGEDEFLATRLVGTPGYLPPESVRELQMTPKVDVFAFGVVLAELITGLRALIRDNKEPSKMRTLVSTMKRALEGDDQQNTLETIIDGNLKDNYPIEEVHKMAAISLWCLSDDPMDRPEMREVTTKLSHILMASIEWEASLGGNGEVFSGVFNGR</sequence>
<dbReference type="PANTHER" id="PTHR46204:SF8">
    <property type="entry name" value="PROTEIN KINASE DOMAIN-CONTAINING PROTEIN"/>
    <property type="match status" value="1"/>
</dbReference>
<feature type="region of interest" description="Disordered" evidence="16">
    <location>
        <begin position="737"/>
        <end position="757"/>
    </location>
</feature>
<dbReference type="SMART" id="SM00257">
    <property type="entry name" value="LysM"/>
    <property type="match status" value="1"/>
</dbReference>
<feature type="repeat" description="PPR" evidence="14">
    <location>
        <begin position="183"/>
        <end position="217"/>
    </location>
</feature>
<dbReference type="AlphaFoldDB" id="A0A6V7QU30"/>
<evidence type="ECO:0000256" key="11">
    <source>
        <dbReference type="ARBA" id="ARBA00022989"/>
    </source>
</evidence>
<dbReference type="FunFam" id="1.25.40.10:FF:000351">
    <property type="entry name" value="Pentatricopeptide repeat-containing protein"/>
    <property type="match status" value="1"/>
</dbReference>
<dbReference type="SUPFAM" id="SSF56112">
    <property type="entry name" value="Protein kinase-like (PK-like)"/>
    <property type="match status" value="1"/>
</dbReference>
<dbReference type="Pfam" id="PF00069">
    <property type="entry name" value="Pkinase"/>
    <property type="match status" value="1"/>
</dbReference>
<dbReference type="FunFam" id="1.10.510.10:FF:000468">
    <property type="entry name" value="PTI1-like tyrosine-protein kinase 3"/>
    <property type="match status" value="1"/>
</dbReference>
<dbReference type="PROSITE" id="PS51782">
    <property type="entry name" value="LYSM"/>
    <property type="match status" value="1"/>
</dbReference>
<dbReference type="InterPro" id="IPR017441">
    <property type="entry name" value="Protein_kinase_ATP_BS"/>
</dbReference>
<dbReference type="CDD" id="cd00118">
    <property type="entry name" value="LysM"/>
    <property type="match status" value="1"/>
</dbReference>
<evidence type="ECO:0000256" key="7">
    <source>
        <dbReference type="ARBA" id="ARBA00022741"/>
    </source>
</evidence>
<dbReference type="Pfam" id="PF01476">
    <property type="entry name" value="LysM"/>
    <property type="match status" value="1"/>
</dbReference>
<evidence type="ECO:0000256" key="8">
    <source>
        <dbReference type="ARBA" id="ARBA00022777"/>
    </source>
</evidence>
<keyword evidence="11" id="KW-1133">Transmembrane helix</keyword>
<dbReference type="PROSITE" id="PS51375">
    <property type="entry name" value="PPR"/>
    <property type="match status" value="5"/>
</dbReference>
<comment type="subcellular location">
    <subcellularLocation>
        <location evidence="1">Cell membrane</location>
        <topology evidence="1">Single-pass membrane protein</topology>
    </subcellularLocation>
</comment>
<evidence type="ECO:0000256" key="16">
    <source>
        <dbReference type="SAM" id="MobiDB-lite"/>
    </source>
</evidence>
<evidence type="ECO:0000256" key="5">
    <source>
        <dbReference type="ARBA" id="ARBA00022729"/>
    </source>
</evidence>
<dbReference type="PROSITE" id="PS00107">
    <property type="entry name" value="PROTEIN_KINASE_ATP"/>
    <property type="match status" value="1"/>
</dbReference>
<keyword evidence="5" id="KW-0732">Signal</keyword>
<dbReference type="InterPro" id="IPR002885">
    <property type="entry name" value="PPR_rpt"/>
</dbReference>
<dbReference type="EMBL" id="CAJEUB010000022">
    <property type="protein sequence ID" value="CAD1846742.1"/>
    <property type="molecule type" value="Genomic_DNA"/>
</dbReference>
<evidence type="ECO:0000259" key="18">
    <source>
        <dbReference type="PROSITE" id="PS51782"/>
    </source>
</evidence>
<organism evidence="19">
    <name type="scientific">Ananas comosus var. bracteatus</name>
    <name type="common">red pineapple</name>
    <dbReference type="NCBI Taxonomy" id="296719"/>
    <lineage>
        <taxon>Eukaryota</taxon>
        <taxon>Viridiplantae</taxon>
        <taxon>Streptophyta</taxon>
        <taxon>Embryophyta</taxon>
        <taxon>Tracheophyta</taxon>
        <taxon>Spermatophyta</taxon>
        <taxon>Magnoliopsida</taxon>
        <taxon>Liliopsida</taxon>
        <taxon>Poales</taxon>
        <taxon>Bromeliaceae</taxon>
        <taxon>Bromelioideae</taxon>
        <taxon>Ananas</taxon>
    </lineage>
</organism>
<dbReference type="Gene3D" id="3.10.350.10">
    <property type="entry name" value="LysM domain"/>
    <property type="match status" value="1"/>
</dbReference>
<feature type="binding site" evidence="15">
    <location>
        <position position="840"/>
    </location>
    <ligand>
        <name>ATP</name>
        <dbReference type="ChEBI" id="CHEBI:30616"/>
    </ligand>
</feature>
<dbReference type="PROSITE" id="PS00108">
    <property type="entry name" value="PROTEIN_KINASE_ST"/>
    <property type="match status" value="1"/>
</dbReference>
<dbReference type="InterPro" id="IPR000719">
    <property type="entry name" value="Prot_kinase_dom"/>
</dbReference>
<dbReference type="Gene3D" id="3.30.200.20">
    <property type="entry name" value="Phosphorylase Kinase, domain 1"/>
    <property type="match status" value="1"/>
</dbReference>
<evidence type="ECO:0000256" key="12">
    <source>
        <dbReference type="ARBA" id="ARBA00023136"/>
    </source>
</evidence>
<accession>A0A6V7QU30</accession>
<feature type="repeat" description="PPR" evidence="14">
    <location>
        <begin position="385"/>
        <end position="419"/>
    </location>
</feature>
<evidence type="ECO:0000256" key="9">
    <source>
        <dbReference type="ARBA" id="ARBA00022840"/>
    </source>
</evidence>
<keyword evidence="10" id="KW-0809">Transit peptide</keyword>
<proteinExistence type="predicted"/>
<dbReference type="PROSITE" id="PS50011">
    <property type="entry name" value="PROTEIN_KINASE_DOM"/>
    <property type="match status" value="1"/>
</dbReference>
<dbReference type="FunFam" id="1.25.40.10:FF:000529">
    <property type="entry name" value="Pentatricopeptide repeat-containing protein"/>
    <property type="match status" value="1"/>
</dbReference>
<feature type="domain" description="Protein kinase" evidence="17">
    <location>
        <begin position="812"/>
        <end position="1093"/>
    </location>
</feature>
<keyword evidence="12" id="KW-0472">Membrane</keyword>
<dbReference type="InterPro" id="IPR018392">
    <property type="entry name" value="LysM"/>
</dbReference>
<keyword evidence="8" id="KW-0418">Kinase</keyword>
<feature type="repeat" description="PPR" evidence="14">
    <location>
        <begin position="152"/>
        <end position="182"/>
    </location>
</feature>
<dbReference type="FunFam" id="1.25.40.10:FF:000090">
    <property type="entry name" value="Pentatricopeptide repeat-containing protein, chloroplastic"/>
    <property type="match status" value="1"/>
</dbReference>
<keyword evidence="7 15" id="KW-0547">Nucleotide-binding</keyword>
<dbReference type="Gene3D" id="1.10.510.10">
    <property type="entry name" value="Transferase(Phosphotransferase) domain 1"/>
    <property type="match status" value="1"/>
</dbReference>
<feature type="repeat" description="PPR" evidence="14">
    <location>
        <begin position="284"/>
        <end position="318"/>
    </location>
</feature>
<dbReference type="SMART" id="SM00220">
    <property type="entry name" value="S_TKc"/>
    <property type="match status" value="1"/>
</dbReference>
<gene>
    <name evidence="19" type="ORF">CB5_LOCUS29953</name>
</gene>
<feature type="compositionally biased region" description="Pro residues" evidence="16">
    <location>
        <begin position="19"/>
        <end position="41"/>
    </location>
</feature>
<dbReference type="Pfam" id="PF01535">
    <property type="entry name" value="PPR"/>
    <property type="match status" value="4"/>
</dbReference>
<keyword evidence="6" id="KW-0677">Repeat</keyword>
<dbReference type="GO" id="GO:0005886">
    <property type="term" value="C:plasma membrane"/>
    <property type="evidence" value="ECO:0007669"/>
    <property type="project" value="UniProtKB-SubCell"/>
</dbReference>
<keyword evidence="9 15" id="KW-0067">ATP-binding</keyword>
<keyword evidence="2" id="KW-1003">Cell membrane</keyword>
<keyword evidence="3" id="KW-0808">Transferase</keyword>
<name>A0A6V7QU30_ANACO</name>
<evidence type="ECO:0000256" key="1">
    <source>
        <dbReference type="ARBA" id="ARBA00004162"/>
    </source>
</evidence>
<reference evidence="19" key="1">
    <citation type="submission" date="2020-07" db="EMBL/GenBank/DDBJ databases">
        <authorList>
            <person name="Lin J."/>
        </authorList>
    </citation>
    <scope>NUCLEOTIDE SEQUENCE</scope>
</reference>
<dbReference type="InterPro" id="IPR008271">
    <property type="entry name" value="Ser/Thr_kinase_AS"/>
</dbReference>
<dbReference type="GO" id="GO:0005524">
    <property type="term" value="F:ATP binding"/>
    <property type="evidence" value="ECO:0007669"/>
    <property type="project" value="UniProtKB-UniRule"/>
</dbReference>
<evidence type="ECO:0000256" key="3">
    <source>
        <dbReference type="ARBA" id="ARBA00022679"/>
    </source>
</evidence>
<evidence type="ECO:0000256" key="10">
    <source>
        <dbReference type="ARBA" id="ARBA00022946"/>
    </source>
</evidence>